<proteinExistence type="predicted"/>
<dbReference type="Proteomes" id="UP001501218">
    <property type="component" value="Unassembled WGS sequence"/>
</dbReference>
<dbReference type="EMBL" id="BAAARA010000008">
    <property type="protein sequence ID" value="GAA2349721.1"/>
    <property type="molecule type" value="Genomic_DNA"/>
</dbReference>
<evidence type="ECO:0000313" key="2">
    <source>
        <dbReference type="EMBL" id="GAA2349721.1"/>
    </source>
</evidence>
<name>A0ABN3GEB6_9PSEU</name>
<sequence>MRDQMNEAIRRVDLLEVPGSVERVETSRSEIRRIPHVVEDSSSLEKGSVVTHGAGDLSSARRDALDMRPTPRKRLRQFRL</sequence>
<comment type="caution">
    <text evidence="2">The sequence shown here is derived from an EMBL/GenBank/DDBJ whole genome shotgun (WGS) entry which is preliminary data.</text>
</comment>
<feature type="region of interest" description="Disordered" evidence="1">
    <location>
        <begin position="38"/>
        <end position="80"/>
    </location>
</feature>
<evidence type="ECO:0000256" key="1">
    <source>
        <dbReference type="SAM" id="MobiDB-lite"/>
    </source>
</evidence>
<feature type="compositionally biased region" description="Basic residues" evidence="1">
    <location>
        <begin position="70"/>
        <end position="80"/>
    </location>
</feature>
<reference evidence="2 3" key="1">
    <citation type="journal article" date="2019" name="Int. J. Syst. Evol. Microbiol.">
        <title>The Global Catalogue of Microorganisms (GCM) 10K type strain sequencing project: providing services to taxonomists for standard genome sequencing and annotation.</title>
        <authorList>
            <consortium name="The Broad Institute Genomics Platform"/>
            <consortium name="The Broad Institute Genome Sequencing Center for Infectious Disease"/>
            <person name="Wu L."/>
            <person name="Ma J."/>
        </authorList>
    </citation>
    <scope>NUCLEOTIDE SEQUENCE [LARGE SCALE GENOMIC DNA]</scope>
    <source>
        <strain evidence="2 3">JCM 16221</strain>
    </source>
</reference>
<accession>A0ABN3GEB6</accession>
<gene>
    <name evidence="2" type="ORF">GCM10009854_29290</name>
</gene>
<evidence type="ECO:0000313" key="3">
    <source>
        <dbReference type="Proteomes" id="UP001501218"/>
    </source>
</evidence>
<protein>
    <submittedName>
        <fullName evidence="2">Uncharacterized protein</fullName>
    </submittedName>
</protein>
<organism evidence="2 3">
    <name type="scientific">Saccharopolyspora halophila</name>
    <dbReference type="NCBI Taxonomy" id="405551"/>
    <lineage>
        <taxon>Bacteria</taxon>
        <taxon>Bacillati</taxon>
        <taxon>Actinomycetota</taxon>
        <taxon>Actinomycetes</taxon>
        <taxon>Pseudonocardiales</taxon>
        <taxon>Pseudonocardiaceae</taxon>
        <taxon>Saccharopolyspora</taxon>
    </lineage>
</organism>
<keyword evidence="3" id="KW-1185">Reference proteome</keyword>